<evidence type="ECO:0000313" key="2">
    <source>
        <dbReference type="EMBL" id="TVU44064.1"/>
    </source>
</evidence>
<gene>
    <name evidence="2" type="ORF">EJB05_03492</name>
</gene>
<dbReference type="PANTHER" id="PTHR33165:SF85">
    <property type="entry name" value="OS08G0285100 PROTEIN"/>
    <property type="match status" value="1"/>
</dbReference>
<feature type="compositionally biased region" description="Basic residues" evidence="1">
    <location>
        <begin position="1"/>
        <end position="11"/>
    </location>
</feature>
<feature type="non-terminal residue" evidence="2">
    <location>
        <position position="1"/>
    </location>
</feature>
<feature type="region of interest" description="Disordered" evidence="1">
    <location>
        <begin position="1"/>
        <end position="32"/>
    </location>
</feature>
<comment type="caution">
    <text evidence="2">The sequence shown here is derived from an EMBL/GenBank/DDBJ whole genome shotgun (WGS) entry which is preliminary data.</text>
</comment>
<evidence type="ECO:0008006" key="4">
    <source>
        <dbReference type="Google" id="ProtNLM"/>
    </source>
</evidence>
<keyword evidence="3" id="KW-1185">Reference proteome</keyword>
<dbReference type="OrthoDB" id="583300at2759"/>
<dbReference type="Proteomes" id="UP000324897">
    <property type="component" value="Chromosome 5"/>
</dbReference>
<dbReference type="PANTHER" id="PTHR33165">
    <property type="entry name" value="F-BOX DOMAIN CONTAINING PROTEIN-LIKE-RELATED"/>
    <property type="match status" value="1"/>
</dbReference>
<reference evidence="2 3" key="1">
    <citation type="journal article" date="2019" name="Sci. Rep.">
        <title>A high-quality genome of Eragrostis curvula grass provides insights into Poaceae evolution and supports new strategies to enhance forage quality.</title>
        <authorList>
            <person name="Carballo J."/>
            <person name="Santos B.A.C.M."/>
            <person name="Zappacosta D."/>
            <person name="Garbus I."/>
            <person name="Selva J.P."/>
            <person name="Gallo C.A."/>
            <person name="Diaz A."/>
            <person name="Albertini E."/>
            <person name="Caccamo M."/>
            <person name="Echenique V."/>
        </authorList>
    </citation>
    <scope>NUCLEOTIDE SEQUENCE [LARGE SCALE GENOMIC DNA]</scope>
    <source>
        <strain evidence="3">cv. Victoria</strain>
        <tissue evidence="2">Leaf</tissue>
    </source>
</reference>
<name>A0A5J9W9K4_9POAL</name>
<evidence type="ECO:0000256" key="1">
    <source>
        <dbReference type="SAM" id="MobiDB-lite"/>
    </source>
</evidence>
<accession>A0A5J9W9K4</accession>
<organism evidence="2 3">
    <name type="scientific">Eragrostis curvula</name>
    <name type="common">weeping love grass</name>
    <dbReference type="NCBI Taxonomy" id="38414"/>
    <lineage>
        <taxon>Eukaryota</taxon>
        <taxon>Viridiplantae</taxon>
        <taxon>Streptophyta</taxon>
        <taxon>Embryophyta</taxon>
        <taxon>Tracheophyta</taxon>
        <taxon>Spermatophyta</taxon>
        <taxon>Magnoliopsida</taxon>
        <taxon>Liliopsida</taxon>
        <taxon>Poales</taxon>
        <taxon>Poaceae</taxon>
        <taxon>PACMAD clade</taxon>
        <taxon>Chloridoideae</taxon>
        <taxon>Eragrostideae</taxon>
        <taxon>Eragrostidinae</taxon>
        <taxon>Eragrostis</taxon>
    </lineage>
</organism>
<dbReference type="AlphaFoldDB" id="A0A5J9W9K4"/>
<dbReference type="EMBL" id="RWGY01000004">
    <property type="protein sequence ID" value="TVU44064.1"/>
    <property type="molecule type" value="Genomic_DNA"/>
</dbReference>
<dbReference type="Gramene" id="TVU44064">
    <property type="protein sequence ID" value="TVU44064"/>
    <property type="gene ID" value="EJB05_03492"/>
</dbReference>
<protein>
    <recommendedName>
        <fullName evidence="4">F-box domain-containing protein</fullName>
    </recommendedName>
</protein>
<evidence type="ECO:0000313" key="3">
    <source>
        <dbReference type="Proteomes" id="UP000324897"/>
    </source>
</evidence>
<sequence length="165" mass="18396">MTRARSLRRRRGVADSPAAAAEGSNADGSEGGMMTRARRRRLLLLLAESHDDIVVVDPAPIINERTDDDAPVHGPEKWRDWANLVPDLVDDISGRLLSHDVAEYLRFRAACKPWRDLTADPRDAGVLDIRFRPRNWALLHLNPEARPSRRLLNLATAASIGVDLP</sequence>
<proteinExistence type="predicted"/>